<accession>A0A1B1S5F1</accession>
<feature type="compositionally biased region" description="Polar residues" evidence="1">
    <location>
        <begin position="1"/>
        <end position="16"/>
    </location>
</feature>
<gene>
    <name evidence="2" type="ORF">I858_015615</name>
</gene>
<dbReference type="Proteomes" id="UP000053354">
    <property type="component" value="Chromosome"/>
</dbReference>
<keyword evidence="3" id="KW-1185">Reference proteome</keyword>
<name>A0A1B1S5F1_9BACL</name>
<protein>
    <recommendedName>
        <fullName evidence="4">DUF3892 domain-containing protein</fullName>
    </recommendedName>
</protein>
<feature type="region of interest" description="Disordered" evidence="1">
    <location>
        <begin position="1"/>
        <end position="23"/>
    </location>
</feature>
<dbReference type="AlphaFoldDB" id="A0A1B1S5F1"/>
<sequence length="69" mass="7915">MPKRVTVTSESKTGRNNRFLDNFNKNDMTRSQFVKEIKAGKYDNYHVRNVNGVLTPVSNPDGTRNNNLD</sequence>
<evidence type="ECO:0000256" key="1">
    <source>
        <dbReference type="SAM" id="MobiDB-lite"/>
    </source>
</evidence>
<dbReference type="EMBL" id="CP016540">
    <property type="protein sequence ID" value="ANU28417.1"/>
    <property type="molecule type" value="Genomic_DNA"/>
</dbReference>
<evidence type="ECO:0000313" key="3">
    <source>
        <dbReference type="Proteomes" id="UP000053354"/>
    </source>
</evidence>
<proteinExistence type="predicted"/>
<dbReference type="KEGG" id="pll:I858_015615"/>
<evidence type="ECO:0008006" key="4">
    <source>
        <dbReference type="Google" id="ProtNLM"/>
    </source>
</evidence>
<organism evidence="2 3">
    <name type="scientific">Planococcus versutus</name>
    <dbReference type="NCBI Taxonomy" id="1302659"/>
    <lineage>
        <taxon>Bacteria</taxon>
        <taxon>Bacillati</taxon>
        <taxon>Bacillota</taxon>
        <taxon>Bacilli</taxon>
        <taxon>Bacillales</taxon>
        <taxon>Caryophanaceae</taxon>
        <taxon>Planococcus</taxon>
    </lineage>
</organism>
<reference evidence="2" key="1">
    <citation type="submission" date="2016-10" db="EMBL/GenBank/DDBJ databases">
        <authorList>
            <person name="See-Too W.S."/>
        </authorList>
    </citation>
    <scope>NUCLEOTIDE SEQUENCE</scope>
    <source>
        <strain evidence="2">L10.15</strain>
    </source>
</reference>
<evidence type="ECO:0000313" key="2">
    <source>
        <dbReference type="EMBL" id="ANU28417.1"/>
    </source>
</evidence>